<dbReference type="RefSeq" id="WP_047187394.1">
    <property type="nucleotide sequence ID" value="NZ_LCYG01000008.1"/>
</dbReference>
<accession>A0A0H1RHI6</accession>
<evidence type="ECO:0000256" key="1">
    <source>
        <dbReference type="SAM" id="MobiDB-lite"/>
    </source>
</evidence>
<feature type="compositionally biased region" description="Basic and acidic residues" evidence="1">
    <location>
        <begin position="58"/>
        <end position="68"/>
    </location>
</feature>
<evidence type="ECO:0000313" key="2">
    <source>
        <dbReference type="EMBL" id="KLK94658.1"/>
    </source>
</evidence>
<keyword evidence="3" id="KW-1185">Reference proteome</keyword>
<feature type="compositionally biased region" description="Basic and acidic residues" evidence="1">
    <location>
        <begin position="1"/>
        <end position="20"/>
    </location>
</feature>
<dbReference type="PATRIC" id="fig|1225564.3.peg.6558"/>
<evidence type="ECO:0000313" key="3">
    <source>
        <dbReference type="Proteomes" id="UP000035489"/>
    </source>
</evidence>
<protein>
    <submittedName>
        <fullName evidence="2">Uncharacterized protein</fullName>
    </submittedName>
</protein>
<dbReference type="EMBL" id="LCYG01000008">
    <property type="protein sequence ID" value="KLK94658.1"/>
    <property type="molecule type" value="Genomic_DNA"/>
</dbReference>
<dbReference type="AlphaFoldDB" id="A0A0H1RHI6"/>
<feature type="compositionally biased region" description="Basic and acidic residues" evidence="1">
    <location>
        <begin position="38"/>
        <end position="47"/>
    </location>
</feature>
<proteinExistence type="predicted"/>
<feature type="region of interest" description="Disordered" evidence="1">
    <location>
        <begin position="1"/>
        <end position="68"/>
    </location>
</feature>
<dbReference type="Proteomes" id="UP000035489">
    <property type="component" value="Unassembled WGS sequence"/>
</dbReference>
<name>A0A0H1RHI6_9HYPH</name>
<reference evidence="2 3" key="1">
    <citation type="submission" date="2015-05" db="EMBL/GenBank/DDBJ databases">
        <title>Draft genome sequence of Microvirga vignae strain BR3299, a novel nitrogen fixing bacteria isolated from Brazil semi-aired region.</title>
        <authorList>
            <person name="Zilli J.E."/>
            <person name="Passos S.R."/>
            <person name="Leite J."/>
            <person name="Baldani J.I."/>
            <person name="Xavier G.R."/>
            <person name="Rumjaneck N.G."/>
            <person name="Simoes-Araujo J.L."/>
        </authorList>
    </citation>
    <scope>NUCLEOTIDE SEQUENCE [LARGE SCALE GENOMIC DNA]</scope>
    <source>
        <strain evidence="2 3">BR3299</strain>
    </source>
</reference>
<gene>
    <name evidence="2" type="ORF">AA309_02435</name>
</gene>
<comment type="caution">
    <text evidence="2">The sequence shown here is derived from an EMBL/GenBank/DDBJ whole genome shotgun (WGS) entry which is preliminary data.</text>
</comment>
<sequence>MARNEAEKANIAAKEARQAADEPTLEPSFEPLVNTMHEAARENRDPDGVGPMSPGMAERIRKERGDKT</sequence>
<organism evidence="2 3">
    <name type="scientific">Microvirga vignae</name>
    <dbReference type="NCBI Taxonomy" id="1225564"/>
    <lineage>
        <taxon>Bacteria</taxon>
        <taxon>Pseudomonadati</taxon>
        <taxon>Pseudomonadota</taxon>
        <taxon>Alphaproteobacteria</taxon>
        <taxon>Hyphomicrobiales</taxon>
        <taxon>Methylobacteriaceae</taxon>
        <taxon>Microvirga</taxon>
    </lineage>
</organism>
<dbReference type="OrthoDB" id="8021281at2"/>